<evidence type="ECO:0000259" key="2">
    <source>
        <dbReference type="Pfam" id="PF07969"/>
    </source>
</evidence>
<dbReference type="Gene3D" id="3.20.20.140">
    <property type="entry name" value="Metal-dependent hydrolases"/>
    <property type="match status" value="1"/>
</dbReference>
<keyword evidence="1" id="KW-0732">Signal</keyword>
<feature type="signal peptide" evidence="1">
    <location>
        <begin position="1"/>
        <end position="21"/>
    </location>
</feature>
<dbReference type="Gene3D" id="2.30.40.10">
    <property type="entry name" value="Urease, subunit C, domain 1"/>
    <property type="match status" value="1"/>
</dbReference>
<sequence>MNRTSPLTLIASLIMSSNASAVEKADMILTNAKIHGHENADAIAVHDGNILFVGKMSDTKKYRSENTEVIDLEHGYVMPGFIDNHNHVFEAASEAGGNCELSMDASLEAQIPYLKACSRNSKSKGWLMGYGFSLDAILNEDNIQTPLEVIDGIFPDRPVVFMEQTSHSMWVNSAALELAGITKDSPEPQGGKILKDPVSGELNGIL</sequence>
<reference evidence="3 4" key="1">
    <citation type="journal article" date="2021" name="PeerJ">
        <title>Analysis of 44 Vibrio anguillarum genomes reveals high genetic diversity.</title>
        <authorList>
            <person name="Hansen M.J."/>
            <person name="Dalsgaard I."/>
        </authorList>
    </citation>
    <scope>NUCLEOTIDE SEQUENCE [LARGE SCALE GENOMIC DNA]</scope>
    <source>
        <strain evidence="3 4">17-16730-2A</strain>
    </source>
</reference>
<name>A0ABD4KUU8_VIBAN</name>
<feature type="domain" description="Amidohydrolase 3" evidence="2">
    <location>
        <begin position="68"/>
        <end position="206"/>
    </location>
</feature>
<protein>
    <submittedName>
        <fullName evidence="3">Amidohydrolase</fullName>
    </submittedName>
</protein>
<dbReference type="RefSeq" id="WP_194574267.1">
    <property type="nucleotide sequence ID" value="NZ_RDOM01000796.1"/>
</dbReference>
<dbReference type="InterPro" id="IPR011059">
    <property type="entry name" value="Metal-dep_hydrolase_composite"/>
</dbReference>
<feature type="non-terminal residue" evidence="3">
    <location>
        <position position="206"/>
    </location>
</feature>
<gene>
    <name evidence="3" type="ORF">EAY07_24110</name>
</gene>
<dbReference type="PANTHER" id="PTHR22642:SF2">
    <property type="entry name" value="PROTEIN LONG AFTER FAR-RED 3"/>
    <property type="match status" value="1"/>
</dbReference>
<dbReference type="AlphaFoldDB" id="A0ABD4KUU8"/>
<proteinExistence type="predicted"/>
<dbReference type="PANTHER" id="PTHR22642">
    <property type="entry name" value="IMIDAZOLONEPROPIONASE"/>
    <property type="match status" value="1"/>
</dbReference>
<feature type="chain" id="PRO_5044754673" evidence="1">
    <location>
        <begin position="22"/>
        <end position="206"/>
    </location>
</feature>
<dbReference type="InterPro" id="IPR013108">
    <property type="entry name" value="Amidohydro_3"/>
</dbReference>
<comment type="caution">
    <text evidence="3">The sequence shown here is derived from an EMBL/GenBank/DDBJ whole genome shotgun (WGS) entry which is preliminary data.</text>
</comment>
<dbReference type="Gene3D" id="3.10.310.70">
    <property type="match status" value="1"/>
</dbReference>
<evidence type="ECO:0000313" key="4">
    <source>
        <dbReference type="Proteomes" id="UP000722957"/>
    </source>
</evidence>
<organism evidence="3 4">
    <name type="scientific">Vibrio anguillarum</name>
    <name type="common">Listonella anguillarum</name>
    <dbReference type="NCBI Taxonomy" id="55601"/>
    <lineage>
        <taxon>Bacteria</taxon>
        <taxon>Pseudomonadati</taxon>
        <taxon>Pseudomonadota</taxon>
        <taxon>Gammaproteobacteria</taxon>
        <taxon>Vibrionales</taxon>
        <taxon>Vibrionaceae</taxon>
        <taxon>Vibrio</taxon>
    </lineage>
</organism>
<dbReference type="EMBL" id="RDOM01000796">
    <property type="protein sequence ID" value="MBF4275034.1"/>
    <property type="molecule type" value="Genomic_DNA"/>
</dbReference>
<dbReference type="SUPFAM" id="SSF51338">
    <property type="entry name" value="Composite domain of metallo-dependent hydrolases"/>
    <property type="match status" value="1"/>
</dbReference>
<evidence type="ECO:0000256" key="1">
    <source>
        <dbReference type="SAM" id="SignalP"/>
    </source>
</evidence>
<dbReference type="Proteomes" id="UP000722957">
    <property type="component" value="Unassembled WGS sequence"/>
</dbReference>
<evidence type="ECO:0000313" key="3">
    <source>
        <dbReference type="EMBL" id="MBF4275034.1"/>
    </source>
</evidence>
<accession>A0ABD4KUU8</accession>
<dbReference type="Pfam" id="PF07969">
    <property type="entry name" value="Amidohydro_3"/>
    <property type="match status" value="1"/>
</dbReference>